<comment type="caution">
    <text evidence="3">The sequence shown here is derived from an EMBL/GenBank/DDBJ whole genome shotgun (WGS) entry which is preliminary data.</text>
</comment>
<evidence type="ECO:0000259" key="1">
    <source>
        <dbReference type="PROSITE" id="PS50013"/>
    </source>
</evidence>
<dbReference type="InterPro" id="IPR001584">
    <property type="entry name" value="Integrase_cat-core"/>
</dbReference>
<keyword evidence="3" id="KW-0548">Nucleotidyltransferase</keyword>
<dbReference type="AlphaFoldDB" id="A0A5B6VUN6"/>
<feature type="domain" description="Chromo" evidence="1">
    <location>
        <begin position="259"/>
        <end position="309"/>
    </location>
</feature>
<keyword evidence="4" id="KW-1185">Reference proteome</keyword>
<keyword evidence="3" id="KW-0695">RNA-directed DNA polymerase</keyword>
<evidence type="ECO:0000313" key="3">
    <source>
        <dbReference type="EMBL" id="KAA3472890.1"/>
    </source>
</evidence>
<dbReference type="Proteomes" id="UP000325315">
    <property type="component" value="Unassembled WGS sequence"/>
</dbReference>
<feature type="domain" description="Integrase catalytic" evidence="2">
    <location>
        <begin position="1"/>
        <end position="107"/>
    </location>
</feature>
<sequence length="309" mass="35760">MDFIKGLPSSKGKNVILVVMDHLMKYAHFMALSHPFFALIVVQVFLDNMYKLHGMPDSIISARDKIFVSHFWQDLFKKVGTKLHLSITYHPEIDGKTKVLNRCLEAEWWYNSTFHSAIQCTPYEALYGQSPPLHTPYLAGMSLVATMDRSLQCREAARQLLKFYLRKSQDRMRQQADKHRTDHIFDEGDWHLVRKVLNKKLASKIFGPYRVVNRIGKIPTTTRLEVPPTFHVLQLKKHVGTAPMQPALPVMDDQGSWANEPIRIIDRRTVKRGNAAAIEVLVEWANSFPKDVTWEPLKKLKMVYPHFDP</sequence>
<name>A0A5B6VUN6_9ROSI</name>
<dbReference type="PROSITE" id="PS50994">
    <property type="entry name" value="INTEGRASE"/>
    <property type="match status" value="1"/>
</dbReference>
<protein>
    <submittedName>
        <fullName evidence="3">Reverse transcriptase</fullName>
    </submittedName>
</protein>
<evidence type="ECO:0000313" key="4">
    <source>
        <dbReference type="Proteomes" id="UP000325315"/>
    </source>
</evidence>
<dbReference type="GO" id="GO:0003964">
    <property type="term" value="F:RNA-directed DNA polymerase activity"/>
    <property type="evidence" value="ECO:0007669"/>
    <property type="project" value="UniProtKB-KW"/>
</dbReference>
<dbReference type="OrthoDB" id="5554229at2759"/>
<accession>A0A5B6VUN6</accession>
<dbReference type="InterPro" id="IPR000953">
    <property type="entry name" value="Chromo/chromo_shadow_dom"/>
</dbReference>
<dbReference type="GO" id="GO:0015074">
    <property type="term" value="P:DNA integration"/>
    <property type="evidence" value="ECO:0007669"/>
    <property type="project" value="InterPro"/>
</dbReference>
<gene>
    <name evidence="3" type="ORF">EPI10_023313</name>
</gene>
<dbReference type="Gene3D" id="3.30.420.10">
    <property type="entry name" value="Ribonuclease H-like superfamily/Ribonuclease H"/>
    <property type="match status" value="1"/>
</dbReference>
<reference evidence="4" key="1">
    <citation type="journal article" date="2019" name="Plant Biotechnol. J.">
        <title>Genome sequencing of the Australian wild diploid species Gossypium australe highlights disease resistance and delayed gland morphogenesis.</title>
        <authorList>
            <person name="Cai Y."/>
            <person name="Cai X."/>
            <person name="Wang Q."/>
            <person name="Wang P."/>
            <person name="Zhang Y."/>
            <person name="Cai C."/>
            <person name="Xu Y."/>
            <person name="Wang K."/>
            <person name="Zhou Z."/>
            <person name="Wang C."/>
            <person name="Geng S."/>
            <person name="Li B."/>
            <person name="Dong Q."/>
            <person name="Hou Y."/>
            <person name="Wang H."/>
            <person name="Ai P."/>
            <person name="Liu Z."/>
            <person name="Yi F."/>
            <person name="Sun M."/>
            <person name="An G."/>
            <person name="Cheng J."/>
            <person name="Zhang Y."/>
            <person name="Shi Q."/>
            <person name="Xie Y."/>
            <person name="Shi X."/>
            <person name="Chang Y."/>
            <person name="Huang F."/>
            <person name="Chen Y."/>
            <person name="Hong S."/>
            <person name="Mi L."/>
            <person name="Sun Q."/>
            <person name="Zhang L."/>
            <person name="Zhou B."/>
            <person name="Peng R."/>
            <person name="Zhang X."/>
            <person name="Liu F."/>
        </authorList>
    </citation>
    <scope>NUCLEOTIDE SEQUENCE [LARGE SCALE GENOMIC DNA]</scope>
    <source>
        <strain evidence="4">cv. PA1801</strain>
    </source>
</reference>
<dbReference type="InterPro" id="IPR036397">
    <property type="entry name" value="RNaseH_sf"/>
</dbReference>
<dbReference type="SUPFAM" id="SSF54160">
    <property type="entry name" value="Chromo domain-like"/>
    <property type="match status" value="1"/>
</dbReference>
<dbReference type="GO" id="GO:0003676">
    <property type="term" value="F:nucleic acid binding"/>
    <property type="evidence" value="ECO:0007669"/>
    <property type="project" value="InterPro"/>
</dbReference>
<dbReference type="PANTHER" id="PTHR35046">
    <property type="entry name" value="ZINC KNUCKLE (CCHC-TYPE) FAMILY PROTEIN"/>
    <property type="match status" value="1"/>
</dbReference>
<organism evidence="3 4">
    <name type="scientific">Gossypium australe</name>
    <dbReference type="NCBI Taxonomy" id="47621"/>
    <lineage>
        <taxon>Eukaryota</taxon>
        <taxon>Viridiplantae</taxon>
        <taxon>Streptophyta</taxon>
        <taxon>Embryophyta</taxon>
        <taxon>Tracheophyta</taxon>
        <taxon>Spermatophyta</taxon>
        <taxon>Magnoliopsida</taxon>
        <taxon>eudicotyledons</taxon>
        <taxon>Gunneridae</taxon>
        <taxon>Pentapetalae</taxon>
        <taxon>rosids</taxon>
        <taxon>malvids</taxon>
        <taxon>Malvales</taxon>
        <taxon>Malvaceae</taxon>
        <taxon>Malvoideae</taxon>
        <taxon>Gossypium</taxon>
    </lineage>
</organism>
<dbReference type="PANTHER" id="PTHR35046:SF26">
    <property type="entry name" value="RNA-DIRECTED DNA POLYMERASE"/>
    <property type="match status" value="1"/>
</dbReference>
<dbReference type="InterPro" id="IPR012337">
    <property type="entry name" value="RNaseH-like_sf"/>
</dbReference>
<dbReference type="InterPro" id="IPR016197">
    <property type="entry name" value="Chromo-like_dom_sf"/>
</dbReference>
<dbReference type="PROSITE" id="PS50013">
    <property type="entry name" value="CHROMO_2"/>
    <property type="match status" value="1"/>
</dbReference>
<dbReference type="EMBL" id="SMMG02000005">
    <property type="protein sequence ID" value="KAA3472890.1"/>
    <property type="molecule type" value="Genomic_DNA"/>
</dbReference>
<evidence type="ECO:0000259" key="2">
    <source>
        <dbReference type="PROSITE" id="PS50994"/>
    </source>
</evidence>
<dbReference type="SUPFAM" id="SSF53098">
    <property type="entry name" value="Ribonuclease H-like"/>
    <property type="match status" value="1"/>
</dbReference>
<keyword evidence="3" id="KW-0808">Transferase</keyword>
<proteinExistence type="predicted"/>